<reference evidence="1" key="1">
    <citation type="submission" date="2020-12" db="EMBL/GenBank/DDBJ databases">
        <title>Genome public.</title>
        <authorList>
            <person name="Sun Q."/>
        </authorList>
    </citation>
    <scope>NUCLEOTIDE SEQUENCE</scope>
    <source>
        <strain evidence="1">CCM 8863</strain>
    </source>
</reference>
<organism evidence="1 2">
    <name type="scientific">Corynebacterium meridianum</name>
    <dbReference type="NCBI Taxonomy" id="2765363"/>
    <lineage>
        <taxon>Bacteria</taxon>
        <taxon>Bacillati</taxon>
        <taxon>Actinomycetota</taxon>
        <taxon>Actinomycetes</taxon>
        <taxon>Mycobacteriales</taxon>
        <taxon>Corynebacteriaceae</taxon>
        <taxon>Corynebacterium</taxon>
    </lineage>
</organism>
<gene>
    <name evidence="1" type="ORF">JDV75_07390</name>
</gene>
<dbReference type="RefSeq" id="WP_198738618.1">
    <property type="nucleotide sequence ID" value="NZ_JAEIOS010000012.1"/>
</dbReference>
<accession>A0A934M4Z8</accession>
<evidence type="ECO:0008006" key="3">
    <source>
        <dbReference type="Google" id="ProtNLM"/>
    </source>
</evidence>
<name>A0A934M4Z8_9CORY</name>
<dbReference type="EMBL" id="JAEIOS010000012">
    <property type="protein sequence ID" value="MBI8989586.1"/>
    <property type="molecule type" value="Genomic_DNA"/>
</dbReference>
<dbReference type="Proteomes" id="UP000645966">
    <property type="component" value="Unassembled WGS sequence"/>
</dbReference>
<comment type="caution">
    <text evidence="1">The sequence shown here is derived from an EMBL/GenBank/DDBJ whole genome shotgun (WGS) entry which is preliminary data.</text>
</comment>
<protein>
    <recommendedName>
        <fullName evidence="3">DUF4259 domain-containing protein</fullName>
    </recommendedName>
</protein>
<sequence length="120" mass="12955">MGAWDNKILNDPVNTDFLDELTALDDDEIVETVADACKLLLGDPHVTDVDRANGQCAATIAAIWAGAPYSAGDVVEEYPFIRELIGSGDESLYDDATSVLEEVDEEYDTEPYIEALGVVA</sequence>
<keyword evidence="2" id="KW-1185">Reference proteome</keyword>
<evidence type="ECO:0000313" key="1">
    <source>
        <dbReference type="EMBL" id="MBI8989586.1"/>
    </source>
</evidence>
<evidence type="ECO:0000313" key="2">
    <source>
        <dbReference type="Proteomes" id="UP000645966"/>
    </source>
</evidence>
<dbReference type="AlphaFoldDB" id="A0A934M4Z8"/>
<proteinExistence type="predicted"/>